<dbReference type="RefSeq" id="XP_012862104.1">
    <property type="nucleotide sequence ID" value="XM_013006650.1"/>
</dbReference>
<evidence type="ECO:0000256" key="2">
    <source>
        <dbReference type="ARBA" id="ARBA00022729"/>
    </source>
</evidence>
<dbReference type="Proteomes" id="UP000694863">
    <property type="component" value="Unplaced"/>
</dbReference>
<reference evidence="6" key="1">
    <citation type="submission" date="2025-08" db="UniProtKB">
        <authorList>
            <consortium name="RefSeq"/>
        </authorList>
    </citation>
    <scope>IDENTIFICATION</scope>
</reference>
<protein>
    <submittedName>
        <fullName evidence="6">Izumo sperm-egg fusion protein 1</fullName>
    </submittedName>
</protein>
<dbReference type="Pfam" id="PF16706">
    <property type="entry name" value="Izumo-Ig"/>
    <property type="match status" value="1"/>
</dbReference>
<keyword evidence="5" id="KW-1185">Reference proteome</keyword>
<dbReference type="GeneID" id="101648890"/>
<proteinExistence type="inferred from homology"/>
<dbReference type="Pfam" id="PF15005">
    <property type="entry name" value="IZUMO"/>
    <property type="match status" value="1"/>
</dbReference>
<feature type="chain" id="PRO_5046489497" evidence="3">
    <location>
        <begin position="18"/>
        <end position="310"/>
    </location>
</feature>
<name>A0ABM0ZSC8_ECHTE</name>
<sequence>MVTLACVLLPARGCVLCDPSVVDGLKNLVDSYLPQHLPPKDQEDVIKRLESAVREFQELPIDDQTYMGAVDEPTLHKAAWSFLSDLGHLTSSGVKGDVMVKELFWMIQRQKKRFVDHSAQFLKESYCPNKCGLMLQALIWCKACEKQVHACRKSRDCGERHIEVREMEDMILDCDLNWHQASQGLTSYRFYRVWDNETEELLTEREQPILAKPMVGPKDAGNYRCELGTVTNSPATIIYFHVKVLPKETQEEEPQFMPAPENGVPSTLTTALQEPTTLQEPLDPAAMLKIELIWLLLPGLVVVVCSTGAL</sequence>
<dbReference type="InterPro" id="IPR032700">
    <property type="entry name" value="IZUMO1"/>
</dbReference>
<organism evidence="5 6">
    <name type="scientific">Echinops telfairi</name>
    <name type="common">Lesser hedgehog tenrec</name>
    <dbReference type="NCBI Taxonomy" id="9371"/>
    <lineage>
        <taxon>Eukaryota</taxon>
        <taxon>Metazoa</taxon>
        <taxon>Chordata</taxon>
        <taxon>Craniata</taxon>
        <taxon>Vertebrata</taxon>
        <taxon>Euteleostomi</taxon>
        <taxon>Mammalia</taxon>
        <taxon>Eutheria</taxon>
        <taxon>Afrotheria</taxon>
        <taxon>Tenrecidae</taxon>
        <taxon>Tenrecinae</taxon>
        <taxon>Echinops</taxon>
    </lineage>
</organism>
<dbReference type="PANTHER" id="PTHR35540">
    <property type="entry name" value="IZUMO SPERM-EGG FUSION PROTEIN 1"/>
    <property type="match status" value="1"/>
</dbReference>
<dbReference type="InterPro" id="IPR029389">
    <property type="entry name" value="IZUMO"/>
</dbReference>
<feature type="signal peptide" evidence="3">
    <location>
        <begin position="1"/>
        <end position="17"/>
    </location>
</feature>
<dbReference type="InterPro" id="IPR032699">
    <property type="entry name" value="Izumo-Ig"/>
</dbReference>
<evidence type="ECO:0000313" key="6">
    <source>
        <dbReference type="RefSeq" id="XP_012862104.1"/>
    </source>
</evidence>
<evidence type="ECO:0000313" key="5">
    <source>
        <dbReference type="Proteomes" id="UP000694863"/>
    </source>
</evidence>
<feature type="domain" description="Izumo protein immunoglobulin" evidence="4">
    <location>
        <begin position="160"/>
        <end position="247"/>
    </location>
</feature>
<keyword evidence="2 3" id="KW-0732">Signal</keyword>
<evidence type="ECO:0000256" key="3">
    <source>
        <dbReference type="SAM" id="SignalP"/>
    </source>
</evidence>
<comment type="similarity">
    <text evidence="1">Belongs to the Izumo family.</text>
</comment>
<gene>
    <name evidence="6" type="primary">IZUMO1</name>
</gene>
<accession>A0ABM0ZSC8</accession>
<evidence type="ECO:0000256" key="1">
    <source>
        <dbReference type="ARBA" id="ARBA00009633"/>
    </source>
</evidence>
<evidence type="ECO:0000259" key="4">
    <source>
        <dbReference type="Pfam" id="PF16706"/>
    </source>
</evidence>
<dbReference type="PANTHER" id="PTHR35540:SF1">
    <property type="entry name" value="IZUMO SPERM-EGG FUSION PROTEIN 1"/>
    <property type="match status" value="1"/>
</dbReference>